<organism evidence="1">
    <name type="scientific">Arundo donax</name>
    <name type="common">Giant reed</name>
    <name type="synonym">Donax arundinaceus</name>
    <dbReference type="NCBI Taxonomy" id="35708"/>
    <lineage>
        <taxon>Eukaryota</taxon>
        <taxon>Viridiplantae</taxon>
        <taxon>Streptophyta</taxon>
        <taxon>Embryophyta</taxon>
        <taxon>Tracheophyta</taxon>
        <taxon>Spermatophyta</taxon>
        <taxon>Magnoliopsida</taxon>
        <taxon>Liliopsida</taxon>
        <taxon>Poales</taxon>
        <taxon>Poaceae</taxon>
        <taxon>PACMAD clade</taxon>
        <taxon>Arundinoideae</taxon>
        <taxon>Arundineae</taxon>
        <taxon>Arundo</taxon>
    </lineage>
</organism>
<accession>A0A0A8YUX5</accession>
<proteinExistence type="predicted"/>
<reference evidence="1" key="2">
    <citation type="journal article" date="2015" name="Data Brief">
        <title>Shoot transcriptome of the giant reed, Arundo donax.</title>
        <authorList>
            <person name="Barrero R.A."/>
            <person name="Guerrero F.D."/>
            <person name="Moolhuijzen P."/>
            <person name="Goolsby J.A."/>
            <person name="Tidwell J."/>
            <person name="Bellgard S.E."/>
            <person name="Bellgard M.I."/>
        </authorList>
    </citation>
    <scope>NUCLEOTIDE SEQUENCE</scope>
    <source>
        <tissue evidence="1">Shoot tissue taken approximately 20 cm above the soil surface</tissue>
    </source>
</reference>
<name>A0A0A8YUX5_ARUDO</name>
<reference evidence="1" key="1">
    <citation type="submission" date="2014-09" db="EMBL/GenBank/DDBJ databases">
        <authorList>
            <person name="Magalhaes I.L.F."/>
            <person name="Oliveira U."/>
            <person name="Santos F.R."/>
            <person name="Vidigal T.H.D.A."/>
            <person name="Brescovit A.D."/>
            <person name="Santos A.J."/>
        </authorList>
    </citation>
    <scope>NUCLEOTIDE SEQUENCE</scope>
    <source>
        <tissue evidence="1">Shoot tissue taken approximately 20 cm above the soil surface</tissue>
    </source>
</reference>
<evidence type="ECO:0000313" key="1">
    <source>
        <dbReference type="EMBL" id="JAD30406.1"/>
    </source>
</evidence>
<sequence length="48" mass="5117">MRPPSNLRHHLRLLAPSRALPIAAPPAVMSSFINEKALAGGRPPRPPG</sequence>
<dbReference type="EMBL" id="GBRH01267489">
    <property type="protein sequence ID" value="JAD30406.1"/>
    <property type="molecule type" value="Transcribed_RNA"/>
</dbReference>
<protein>
    <submittedName>
        <fullName evidence="1">Uncharacterized protein</fullName>
    </submittedName>
</protein>
<dbReference type="AlphaFoldDB" id="A0A0A8YUX5"/>